<evidence type="ECO:0000259" key="2">
    <source>
        <dbReference type="Pfam" id="PF03313"/>
    </source>
</evidence>
<dbReference type="PIRSF" id="PIRSF006054">
    <property type="entry name" value="UCP006054"/>
    <property type="match status" value="1"/>
</dbReference>
<dbReference type="RefSeq" id="WP_009532697.1">
    <property type="nucleotide sequence ID" value="NZ_JH590862.1"/>
</dbReference>
<feature type="domain" description="Serine dehydratase-like alpha subunit" evidence="2">
    <location>
        <begin position="90"/>
        <end position="422"/>
    </location>
</feature>
<accession>A0AA37DGM1</accession>
<protein>
    <recommendedName>
        <fullName evidence="1">UPF0597 protein HMPREF9623_00864</fullName>
    </recommendedName>
</protein>
<dbReference type="GeneID" id="86940633"/>
<dbReference type="GO" id="GO:0019450">
    <property type="term" value="P:L-cysteine catabolic process to pyruvate"/>
    <property type="evidence" value="ECO:0007669"/>
    <property type="project" value="TreeGrafter"/>
</dbReference>
<evidence type="ECO:0000256" key="1">
    <source>
        <dbReference type="HAMAP-Rule" id="MF_01845"/>
    </source>
</evidence>
<dbReference type="InterPro" id="IPR021144">
    <property type="entry name" value="UPF0597"/>
</dbReference>
<comment type="similarity">
    <text evidence="1">Belongs to the UPF0597 family.</text>
</comment>
<dbReference type="AlphaFoldDB" id="A0AA37DGM1"/>
<dbReference type="EMBL" id="AGEL01000006">
    <property type="protein sequence ID" value="EHO17265.1"/>
    <property type="molecule type" value="Genomic_DNA"/>
</dbReference>
<proteinExistence type="inferred from homology"/>
<dbReference type="PANTHER" id="PTHR30501">
    <property type="entry name" value="UPF0597 PROTEIN YHAM"/>
    <property type="match status" value="1"/>
</dbReference>
<sequence length="435" mass="46344">MSELKQEEKKRYAAILREELIPAMGCTEPIAIAYAASVAGKVLGEEARRMALSCSGNIIKNVKAVAVPNAGGQKGIAVAGILGLIGGNPEKQLEVIADVTDSAREKTRELAAAGFCKVLFAENAPNLYIAAKVFGDNHTAEVIIEKKHTNISHIFRDEKELEQDEAARAVESNVYKTPRDHMNLKGILAYAEEADLSEVREVLQRQVECNLAISQEGLDKNWGANIGSTILETFGSDVKCRACARAAAGSDARMSGCPMPVVINSGSGNQGITVSMPVVEYARELQVSEDRMLRALIVSNLVSIYIKHYIGALSAFCGAVSASCGAGAGISFLCGGDYAQISRTITNTLGNVGGIVCDGAKPSCAAKIASSLHAAILAHHMSMSNRCFQAGEGIVEDDVEETIKNMGYIGRVGMRDTDKEILRVMTDEVNVDDCI</sequence>
<dbReference type="Proteomes" id="UP000018466">
    <property type="component" value="Unassembled WGS sequence"/>
</dbReference>
<dbReference type="HAMAP" id="MF_01845">
    <property type="entry name" value="UPF0597"/>
    <property type="match status" value="1"/>
</dbReference>
<reference evidence="3 4" key="1">
    <citation type="submission" date="2011-10" db="EMBL/GenBank/DDBJ databases">
        <title>The Genome Sequence of Lachnospiraceae bacterium ACC2.</title>
        <authorList>
            <consortium name="The Broad Institute Genome Sequencing Platform"/>
            <person name="Earl A."/>
            <person name="Ward D."/>
            <person name="Feldgarden M."/>
            <person name="Gevers D."/>
            <person name="Sizova M."/>
            <person name="Hazen A."/>
            <person name="Epstein S."/>
            <person name="Young S.K."/>
            <person name="Zeng Q."/>
            <person name="Gargeya S."/>
            <person name="Fitzgerald M."/>
            <person name="Haas B."/>
            <person name="Abouelleil A."/>
            <person name="Alvarado L."/>
            <person name="Arachchi H.M."/>
            <person name="Berlin A."/>
            <person name="Brown A."/>
            <person name="Chapman S.B."/>
            <person name="Chen Z."/>
            <person name="Dunbar C."/>
            <person name="Freedman E."/>
            <person name="Gearin G."/>
            <person name="Goldberg J."/>
            <person name="Griggs A."/>
            <person name="Gujja S."/>
            <person name="Heiman D."/>
            <person name="Howarth C."/>
            <person name="Larson L."/>
            <person name="Lui A."/>
            <person name="MacDonald P.J.P."/>
            <person name="Montmayeur A."/>
            <person name="Murphy C."/>
            <person name="Neiman D."/>
            <person name="Pearson M."/>
            <person name="Priest M."/>
            <person name="Roberts A."/>
            <person name="Saif S."/>
            <person name="Shea T."/>
            <person name="Shenoy N."/>
            <person name="Sisk P."/>
            <person name="Stolte C."/>
            <person name="Sykes S."/>
            <person name="Wortman J."/>
            <person name="Nusbaum C."/>
            <person name="Birren B."/>
        </authorList>
    </citation>
    <scope>NUCLEOTIDE SEQUENCE [LARGE SCALE GENOMIC DNA]</scope>
    <source>
        <strain evidence="3 4">ACC2</strain>
    </source>
</reference>
<evidence type="ECO:0000313" key="4">
    <source>
        <dbReference type="Proteomes" id="UP000018466"/>
    </source>
</evidence>
<comment type="caution">
    <text evidence="3">The sequence shown here is derived from an EMBL/GenBank/DDBJ whole genome shotgun (WGS) entry which is preliminary data.</text>
</comment>
<dbReference type="PANTHER" id="PTHR30501:SF2">
    <property type="entry name" value="UPF0597 PROTEIN YHAM"/>
    <property type="match status" value="1"/>
</dbReference>
<dbReference type="GO" id="GO:0080146">
    <property type="term" value="F:L-cysteine desulfhydrase activity"/>
    <property type="evidence" value="ECO:0007669"/>
    <property type="project" value="TreeGrafter"/>
</dbReference>
<dbReference type="InterPro" id="IPR005130">
    <property type="entry name" value="Ser_deHydtase-like_asu"/>
</dbReference>
<evidence type="ECO:0000313" key="3">
    <source>
        <dbReference type="EMBL" id="EHO17265.1"/>
    </source>
</evidence>
<keyword evidence="4" id="KW-1185">Reference proteome</keyword>
<organism evidence="3 4">
    <name type="scientific">Stomatobaculum longum</name>
    <dbReference type="NCBI Taxonomy" id="796942"/>
    <lineage>
        <taxon>Bacteria</taxon>
        <taxon>Bacillati</taxon>
        <taxon>Bacillota</taxon>
        <taxon>Clostridia</taxon>
        <taxon>Lachnospirales</taxon>
        <taxon>Lachnospiraceae</taxon>
        <taxon>Stomatobaculum</taxon>
    </lineage>
</organism>
<name>A0AA37DGM1_9FIRM</name>
<dbReference type="Pfam" id="PF03313">
    <property type="entry name" value="SDH_alpha"/>
    <property type="match status" value="1"/>
</dbReference>
<gene>
    <name evidence="3" type="ORF">HMPREF9623_00864</name>
</gene>